<protein>
    <submittedName>
        <fullName evidence="1">Cytidylate kinase</fullName>
    </submittedName>
</protein>
<keyword evidence="2" id="KW-1185">Reference proteome</keyword>
<dbReference type="Pfam" id="PF13189">
    <property type="entry name" value="Cytidylate_kin2"/>
    <property type="match status" value="1"/>
</dbReference>
<evidence type="ECO:0000313" key="1">
    <source>
        <dbReference type="EMBL" id="GET31666.1"/>
    </source>
</evidence>
<evidence type="ECO:0000313" key="2">
    <source>
        <dbReference type="Proteomes" id="UP000391834"/>
    </source>
</evidence>
<dbReference type="AlphaFoldDB" id="A0A5M4AVP4"/>
<dbReference type="GO" id="GO:0016301">
    <property type="term" value="F:kinase activity"/>
    <property type="evidence" value="ECO:0007669"/>
    <property type="project" value="UniProtKB-KW"/>
</dbReference>
<dbReference type="Gene3D" id="3.40.50.300">
    <property type="entry name" value="P-loop containing nucleotide triphosphate hydrolases"/>
    <property type="match status" value="1"/>
</dbReference>
<organism evidence="1 2">
    <name type="scientific">Prolixibacter bellariivorans</name>
    <dbReference type="NCBI Taxonomy" id="314319"/>
    <lineage>
        <taxon>Bacteria</taxon>
        <taxon>Pseudomonadati</taxon>
        <taxon>Bacteroidota</taxon>
        <taxon>Bacteroidia</taxon>
        <taxon>Marinilabiliales</taxon>
        <taxon>Prolixibacteraceae</taxon>
        <taxon>Prolixibacter</taxon>
    </lineage>
</organism>
<name>A0A5M4AVP4_9BACT</name>
<sequence length="235" mass="26721">MVQNILSNYSEVFRQQKLEGHISPGPVITISRECGCSAKRIATKLSKILTGYSYLSETKTDVEWRWISKEILEEASNELEMDPNHVKNVFLSERKVPLEEVTSAFSTEKVYDADDQKVIETVGTVIRSFAIAGHQIIVGRGGEILSQGITDRLAIRLEAPLDWRVNRIMQISSLSHSDARDYVIEIDRQRDLFVEHIAGRKVNNSDFDLIFNYSTMLDDHIVDAIVSVLKNRQII</sequence>
<dbReference type="InterPro" id="IPR027417">
    <property type="entry name" value="P-loop_NTPase"/>
</dbReference>
<accession>A0A5M4AVP4</accession>
<keyword evidence="1" id="KW-0808">Transferase</keyword>
<proteinExistence type="predicted"/>
<dbReference type="EMBL" id="BLAX01000001">
    <property type="protein sequence ID" value="GET31666.1"/>
    <property type="molecule type" value="Genomic_DNA"/>
</dbReference>
<reference evidence="1 2" key="1">
    <citation type="submission" date="2019-10" db="EMBL/GenBank/DDBJ databases">
        <title>Prolixibacter strains distinguished by the presence of nitrate reductase genes were adept at nitrate-dependent anaerobic corrosion of metallic iron and carbon steel.</title>
        <authorList>
            <person name="Iino T."/>
            <person name="Shono N."/>
            <person name="Ito K."/>
            <person name="Nakamura R."/>
            <person name="Sueoka K."/>
            <person name="Harayama S."/>
            <person name="Ohkuma M."/>
        </authorList>
    </citation>
    <scope>NUCLEOTIDE SEQUENCE [LARGE SCALE GENOMIC DNA]</scope>
    <source>
        <strain evidence="1 2">JCM 13498</strain>
    </source>
</reference>
<dbReference type="RefSeq" id="WP_025863728.1">
    <property type="nucleotide sequence ID" value="NZ_BLAX01000001.1"/>
</dbReference>
<gene>
    <name evidence="1" type="ORF">PbJCM13498_05290</name>
</gene>
<keyword evidence="1" id="KW-0418">Kinase</keyword>
<comment type="caution">
    <text evidence="1">The sequence shown here is derived from an EMBL/GenBank/DDBJ whole genome shotgun (WGS) entry which is preliminary data.</text>
</comment>
<dbReference type="OrthoDB" id="9781180at2"/>
<dbReference type="Proteomes" id="UP000391834">
    <property type="component" value="Unassembled WGS sequence"/>
</dbReference>